<organism evidence="1 2">
    <name type="scientific">Littorina saxatilis</name>
    <dbReference type="NCBI Taxonomy" id="31220"/>
    <lineage>
        <taxon>Eukaryota</taxon>
        <taxon>Metazoa</taxon>
        <taxon>Spiralia</taxon>
        <taxon>Lophotrochozoa</taxon>
        <taxon>Mollusca</taxon>
        <taxon>Gastropoda</taxon>
        <taxon>Caenogastropoda</taxon>
        <taxon>Littorinimorpha</taxon>
        <taxon>Littorinoidea</taxon>
        <taxon>Littorinidae</taxon>
        <taxon>Littorina</taxon>
    </lineage>
</organism>
<evidence type="ECO:0000313" key="1">
    <source>
        <dbReference type="EMBL" id="KAK7108900.1"/>
    </source>
</evidence>
<comment type="caution">
    <text evidence="1">The sequence shown here is derived from an EMBL/GenBank/DDBJ whole genome shotgun (WGS) entry which is preliminary data.</text>
</comment>
<proteinExistence type="predicted"/>
<dbReference type="Proteomes" id="UP001374579">
    <property type="component" value="Unassembled WGS sequence"/>
</dbReference>
<sequence length="115" mass="12776">MLMENKSKPLTPDFENRQYVRSFFSLTTGTGVGVGDVGNRIVYEDYPGGYTLYAFDLSPSMLDGDQIELVRGGGLRMELKFSVALAEPVHVIVYAEMDSLLEIARSRQVITDFAS</sequence>
<keyword evidence="2" id="KW-1185">Reference proteome</keyword>
<protein>
    <submittedName>
        <fullName evidence="1">Uncharacterized protein</fullName>
    </submittedName>
</protein>
<dbReference type="AlphaFoldDB" id="A0AAN9BPI9"/>
<dbReference type="EMBL" id="JBAMIC010000004">
    <property type="protein sequence ID" value="KAK7108900.1"/>
    <property type="molecule type" value="Genomic_DNA"/>
</dbReference>
<gene>
    <name evidence="1" type="ORF">V1264_016556</name>
</gene>
<accession>A0AAN9BPI9</accession>
<reference evidence="1 2" key="1">
    <citation type="submission" date="2024-02" db="EMBL/GenBank/DDBJ databases">
        <title>Chromosome-scale genome assembly of the rough periwinkle Littorina saxatilis.</title>
        <authorList>
            <person name="De Jode A."/>
            <person name="Faria R."/>
            <person name="Formenti G."/>
            <person name="Sims Y."/>
            <person name="Smith T.P."/>
            <person name="Tracey A."/>
            <person name="Wood J.M.D."/>
            <person name="Zagrodzka Z.B."/>
            <person name="Johannesson K."/>
            <person name="Butlin R.K."/>
            <person name="Leder E.H."/>
        </authorList>
    </citation>
    <scope>NUCLEOTIDE SEQUENCE [LARGE SCALE GENOMIC DNA]</scope>
    <source>
        <strain evidence="1">Snail1</strain>
        <tissue evidence="1">Muscle</tissue>
    </source>
</reference>
<name>A0AAN9BPI9_9CAEN</name>
<evidence type="ECO:0000313" key="2">
    <source>
        <dbReference type="Proteomes" id="UP001374579"/>
    </source>
</evidence>